<protein>
    <submittedName>
        <fullName evidence="5">Cellulase family glycosylhydrolase</fullName>
    </submittedName>
</protein>
<comment type="caution">
    <text evidence="5">The sequence shown here is derived from an EMBL/GenBank/DDBJ whole genome shotgun (WGS) entry which is preliminary data.</text>
</comment>
<feature type="domain" description="Glycosyl hydrolases family 39 N-terminal catalytic" evidence="4">
    <location>
        <begin position="25"/>
        <end position="238"/>
    </location>
</feature>
<gene>
    <name evidence="5" type="ORF">G9H71_12555</name>
</gene>
<keyword evidence="6" id="KW-1185">Reference proteome</keyword>
<evidence type="ECO:0000256" key="2">
    <source>
        <dbReference type="ARBA" id="ARBA00022801"/>
    </source>
</evidence>
<keyword evidence="3" id="KW-0326">Glycosidase</keyword>
<evidence type="ECO:0000313" key="6">
    <source>
        <dbReference type="Proteomes" id="UP000800981"/>
    </source>
</evidence>
<dbReference type="PANTHER" id="PTHR12631:SF10">
    <property type="entry name" value="BETA-XYLOSIDASE-LIKE PROTEIN-RELATED"/>
    <property type="match status" value="1"/>
</dbReference>
<dbReference type="InterPro" id="IPR051923">
    <property type="entry name" value="Glycosyl_Hydrolase_39"/>
</dbReference>
<sequence>MDFGSVRLWDDGTTWADLQPAPSRWNWEPLDRAVAAAERAGLRPMLVLGQTPAWASSDPRAPGVHVPGTGEPPRSLALWSAYVTAVADRYYGRIRAYEVWNEPNYVSDYFHGSEADMARLTESAYAAVKAVDPDALVVSPGLATRTPGQRGWLYRYLDELDPAAVDVIALHLYPPTGEGPETAAVQLDTVITALRARGIDKPVWNTEVNYGVVEPEAVAPPIPDDVAAGFLARTLIVNRASGVSRVYWYAWWHNRSLGINLTDDAGPTRAMRAWRATRAWLEGGRLAGCRTRDDEWSCVLHRDDGSLRLIVWTTATPVGLPAPAGAAALTGLDGRETPLDPGATVRLTGTPTLITGPGLTAAAAAAFLERPTR</sequence>
<evidence type="ECO:0000313" key="5">
    <source>
        <dbReference type="EMBL" id="NHC14610.1"/>
    </source>
</evidence>
<evidence type="ECO:0000256" key="3">
    <source>
        <dbReference type="ARBA" id="ARBA00023295"/>
    </source>
</evidence>
<dbReference type="InterPro" id="IPR049166">
    <property type="entry name" value="GH39_cat"/>
</dbReference>
<dbReference type="PANTHER" id="PTHR12631">
    <property type="entry name" value="ALPHA-L-IDURONIDASE"/>
    <property type="match status" value="1"/>
</dbReference>
<dbReference type="Gene3D" id="3.20.20.80">
    <property type="entry name" value="Glycosidases"/>
    <property type="match status" value="1"/>
</dbReference>
<evidence type="ECO:0000256" key="1">
    <source>
        <dbReference type="ARBA" id="ARBA00008875"/>
    </source>
</evidence>
<dbReference type="SUPFAM" id="SSF51445">
    <property type="entry name" value="(Trans)glycosidases"/>
    <property type="match status" value="1"/>
</dbReference>
<reference evidence="5 6" key="1">
    <citation type="submission" date="2020-03" db="EMBL/GenBank/DDBJ databases">
        <title>Two novel Motilibacter sp.</title>
        <authorList>
            <person name="Liu S."/>
        </authorList>
    </citation>
    <scope>NUCLEOTIDE SEQUENCE [LARGE SCALE GENOMIC DNA]</scope>
    <source>
        <strain evidence="5 6">E257</strain>
    </source>
</reference>
<dbReference type="Pfam" id="PF01229">
    <property type="entry name" value="Glyco_hydro_39"/>
    <property type="match status" value="1"/>
</dbReference>
<accession>A0ABX0GY35</accession>
<evidence type="ECO:0000259" key="4">
    <source>
        <dbReference type="Pfam" id="PF01229"/>
    </source>
</evidence>
<dbReference type="RefSeq" id="WP_166282303.1">
    <property type="nucleotide sequence ID" value="NZ_JAANNP010000008.1"/>
</dbReference>
<keyword evidence="2" id="KW-0378">Hydrolase</keyword>
<comment type="similarity">
    <text evidence="1">Belongs to the glycosyl hydrolase 39 family.</text>
</comment>
<name>A0ABX0GY35_9ACTN</name>
<proteinExistence type="inferred from homology"/>
<organism evidence="5 6">
    <name type="scientific">Motilibacter deserti</name>
    <dbReference type="NCBI Taxonomy" id="2714956"/>
    <lineage>
        <taxon>Bacteria</taxon>
        <taxon>Bacillati</taxon>
        <taxon>Actinomycetota</taxon>
        <taxon>Actinomycetes</taxon>
        <taxon>Motilibacterales</taxon>
        <taxon>Motilibacteraceae</taxon>
        <taxon>Motilibacter</taxon>
    </lineage>
</organism>
<dbReference type="Proteomes" id="UP000800981">
    <property type="component" value="Unassembled WGS sequence"/>
</dbReference>
<dbReference type="InterPro" id="IPR017853">
    <property type="entry name" value="GH"/>
</dbReference>
<dbReference type="EMBL" id="JAANNP010000008">
    <property type="protein sequence ID" value="NHC14610.1"/>
    <property type="molecule type" value="Genomic_DNA"/>
</dbReference>